<name>A0A4U9HM34_9ENTR</name>
<protein>
    <submittedName>
        <fullName evidence="1">Predicted ATPase</fullName>
    </submittedName>
</protein>
<gene>
    <name evidence="1" type="ORF">NCTC13032_00817</name>
</gene>
<sequence length="81" mass="8884">MTSGAAVMCVPMFKQARLVGVLYLENRLMPEVFTVEHSRVVSLLGRMPPSLLKPPACTPNCWRRTSSAAGLRKSCGPARPR</sequence>
<proteinExistence type="predicted"/>
<dbReference type="Gene3D" id="3.30.450.40">
    <property type="match status" value="1"/>
</dbReference>
<accession>A0A4U9HM34</accession>
<organism evidence="1 2">
    <name type="scientific">Leclercia adecarboxylata</name>
    <dbReference type="NCBI Taxonomy" id="83655"/>
    <lineage>
        <taxon>Bacteria</taxon>
        <taxon>Pseudomonadati</taxon>
        <taxon>Pseudomonadota</taxon>
        <taxon>Gammaproteobacteria</taxon>
        <taxon>Enterobacterales</taxon>
        <taxon>Enterobacteriaceae</taxon>
        <taxon>Leclercia</taxon>
    </lineage>
</organism>
<evidence type="ECO:0000313" key="2">
    <source>
        <dbReference type="Proteomes" id="UP000310719"/>
    </source>
</evidence>
<dbReference type="AlphaFoldDB" id="A0A4U9HM34"/>
<evidence type="ECO:0000313" key="1">
    <source>
        <dbReference type="EMBL" id="VTP63349.1"/>
    </source>
</evidence>
<dbReference type="InterPro" id="IPR029016">
    <property type="entry name" value="GAF-like_dom_sf"/>
</dbReference>
<dbReference type="Proteomes" id="UP000310719">
    <property type="component" value="Chromosome"/>
</dbReference>
<reference evidence="1 2" key="1">
    <citation type="submission" date="2019-05" db="EMBL/GenBank/DDBJ databases">
        <authorList>
            <consortium name="Pathogen Informatics"/>
        </authorList>
    </citation>
    <scope>NUCLEOTIDE SEQUENCE [LARGE SCALE GENOMIC DNA]</scope>
    <source>
        <strain evidence="1 2">NCTC13032</strain>
    </source>
</reference>
<dbReference type="EMBL" id="LR590464">
    <property type="protein sequence ID" value="VTP63349.1"/>
    <property type="molecule type" value="Genomic_DNA"/>
</dbReference>
<dbReference type="SUPFAM" id="SSF55781">
    <property type="entry name" value="GAF domain-like"/>
    <property type="match status" value="1"/>
</dbReference>